<dbReference type="RefSeq" id="WP_246147383.1">
    <property type="nucleotide sequence ID" value="NZ_BJXX01000153.1"/>
</dbReference>
<name>A0A511VA76_9BACL</name>
<reference evidence="3 4" key="1">
    <citation type="submission" date="2019-07" db="EMBL/GenBank/DDBJ databases">
        <title>Whole genome shotgun sequence of Aneurinibacillus danicus NBRC 102444.</title>
        <authorList>
            <person name="Hosoyama A."/>
            <person name="Uohara A."/>
            <person name="Ohji S."/>
            <person name="Ichikawa N."/>
        </authorList>
    </citation>
    <scope>NUCLEOTIDE SEQUENCE [LARGE SCALE GENOMIC DNA]</scope>
    <source>
        <strain evidence="3 4">NBRC 102444</strain>
    </source>
</reference>
<evidence type="ECO:0000313" key="4">
    <source>
        <dbReference type="Proteomes" id="UP000321157"/>
    </source>
</evidence>
<sequence>MKKNRLNMALGVAALSLLLMTGCNDQEPAQSKDANAPAATQSTASEEKRVPLKDKNGVESTYYVGTVNESGQPESEQAKEFTNDGQLIYEGS</sequence>
<dbReference type="Proteomes" id="UP000321157">
    <property type="component" value="Unassembled WGS sequence"/>
</dbReference>
<protein>
    <recommendedName>
        <fullName evidence="5">Lipoprotein</fullName>
    </recommendedName>
</protein>
<keyword evidence="4" id="KW-1185">Reference proteome</keyword>
<evidence type="ECO:0000313" key="3">
    <source>
        <dbReference type="EMBL" id="GEN35830.1"/>
    </source>
</evidence>
<evidence type="ECO:0008006" key="5">
    <source>
        <dbReference type="Google" id="ProtNLM"/>
    </source>
</evidence>
<dbReference type="EMBL" id="BJXX01000153">
    <property type="protein sequence ID" value="GEN35830.1"/>
    <property type="molecule type" value="Genomic_DNA"/>
</dbReference>
<feature type="compositionally biased region" description="Polar residues" evidence="1">
    <location>
        <begin position="25"/>
        <end position="44"/>
    </location>
</feature>
<accession>A0A511VA76</accession>
<evidence type="ECO:0000256" key="1">
    <source>
        <dbReference type="SAM" id="MobiDB-lite"/>
    </source>
</evidence>
<feature type="region of interest" description="Disordered" evidence="1">
    <location>
        <begin position="25"/>
        <end position="92"/>
    </location>
</feature>
<comment type="caution">
    <text evidence="3">The sequence shown here is derived from an EMBL/GenBank/DDBJ whole genome shotgun (WGS) entry which is preliminary data.</text>
</comment>
<keyword evidence="2" id="KW-0732">Signal</keyword>
<organism evidence="3 4">
    <name type="scientific">Aneurinibacillus danicus</name>
    <dbReference type="NCBI Taxonomy" id="267746"/>
    <lineage>
        <taxon>Bacteria</taxon>
        <taxon>Bacillati</taxon>
        <taxon>Bacillota</taxon>
        <taxon>Bacilli</taxon>
        <taxon>Bacillales</taxon>
        <taxon>Paenibacillaceae</taxon>
        <taxon>Aneurinibacillus group</taxon>
        <taxon>Aneurinibacillus</taxon>
    </lineage>
</organism>
<proteinExistence type="predicted"/>
<feature type="compositionally biased region" description="Basic and acidic residues" evidence="1">
    <location>
        <begin position="45"/>
        <end position="57"/>
    </location>
</feature>
<feature type="signal peptide" evidence="2">
    <location>
        <begin position="1"/>
        <end position="25"/>
    </location>
</feature>
<gene>
    <name evidence="3" type="ORF">ADA01nite_32900</name>
</gene>
<evidence type="ECO:0000256" key="2">
    <source>
        <dbReference type="SAM" id="SignalP"/>
    </source>
</evidence>
<feature type="chain" id="PRO_5038655571" description="Lipoprotein" evidence="2">
    <location>
        <begin position="26"/>
        <end position="92"/>
    </location>
</feature>
<dbReference type="AlphaFoldDB" id="A0A511VA76"/>
<dbReference type="PROSITE" id="PS51257">
    <property type="entry name" value="PROKAR_LIPOPROTEIN"/>
    <property type="match status" value="1"/>
</dbReference>